<proteinExistence type="predicted"/>
<name>A0A2C9D6U8_9HYPH</name>
<dbReference type="PIRSF" id="PIRSF000027">
    <property type="entry name" value="Cytc_c_prime"/>
    <property type="match status" value="1"/>
</dbReference>
<dbReference type="KEGG" id="hdi:HDIA_2501"/>
<dbReference type="InterPro" id="IPR010980">
    <property type="entry name" value="Cyt_c/b562"/>
</dbReference>
<dbReference type="InterPro" id="IPR002321">
    <property type="entry name" value="Cyt_c_II"/>
</dbReference>
<dbReference type="InterPro" id="IPR012127">
    <property type="entry name" value="Cyt_c_prime"/>
</dbReference>
<evidence type="ECO:0000256" key="5">
    <source>
        <dbReference type="ARBA" id="ARBA00023004"/>
    </source>
</evidence>
<protein>
    <submittedName>
        <fullName evidence="9">Cytochrome c</fullName>
    </submittedName>
</protein>
<feature type="binding site" description="covalent" evidence="7">
    <location>
        <position position="135"/>
    </location>
    <ligand>
        <name>heme c</name>
        <dbReference type="ChEBI" id="CHEBI:61717"/>
    </ligand>
</feature>
<keyword evidence="10" id="KW-1185">Reference proteome</keyword>
<evidence type="ECO:0000256" key="1">
    <source>
        <dbReference type="ARBA" id="ARBA00022448"/>
    </source>
</evidence>
<dbReference type="OrthoDB" id="9811729at2"/>
<dbReference type="PROSITE" id="PS51009">
    <property type="entry name" value="CYTCII"/>
    <property type="match status" value="1"/>
</dbReference>
<organism evidence="9 10">
    <name type="scientific">Hartmannibacter diazotrophicus</name>
    <dbReference type="NCBI Taxonomy" id="1482074"/>
    <lineage>
        <taxon>Bacteria</taxon>
        <taxon>Pseudomonadati</taxon>
        <taxon>Pseudomonadota</taxon>
        <taxon>Alphaproteobacteria</taxon>
        <taxon>Hyphomicrobiales</taxon>
        <taxon>Pleomorphomonadaceae</taxon>
        <taxon>Hartmannibacter</taxon>
    </lineage>
</organism>
<feature type="binding site" description="axial binding residue" evidence="6">
    <location>
        <position position="139"/>
    </location>
    <ligand>
        <name>heme c</name>
        <dbReference type="ChEBI" id="CHEBI:61717"/>
    </ligand>
    <ligandPart>
        <name>Fe</name>
        <dbReference type="ChEBI" id="CHEBI:18248"/>
    </ligandPart>
</feature>
<evidence type="ECO:0000256" key="2">
    <source>
        <dbReference type="ARBA" id="ARBA00022617"/>
    </source>
</evidence>
<comment type="PTM">
    <text evidence="7">Binds 1 heme group per subunit.</text>
</comment>
<evidence type="ECO:0000313" key="10">
    <source>
        <dbReference type="Proteomes" id="UP000223606"/>
    </source>
</evidence>
<dbReference type="SUPFAM" id="SSF47175">
    <property type="entry name" value="Cytochromes"/>
    <property type="match status" value="1"/>
</dbReference>
<keyword evidence="5 6" id="KW-0408">Iron</keyword>
<gene>
    <name evidence="9" type="primary">cycA_2</name>
    <name evidence="9" type="ORF">HDIA_2501</name>
</gene>
<dbReference type="AlphaFoldDB" id="A0A2C9D6U8"/>
<feature type="chain" id="PRO_5012880683" evidence="8">
    <location>
        <begin position="22"/>
        <end position="147"/>
    </location>
</feature>
<evidence type="ECO:0000256" key="7">
    <source>
        <dbReference type="PIRSR" id="PIRSR000027-2"/>
    </source>
</evidence>
<dbReference type="GO" id="GO:0022900">
    <property type="term" value="P:electron transport chain"/>
    <property type="evidence" value="ECO:0007669"/>
    <property type="project" value="InterPro"/>
</dbReference>
<evidence type="ECO:0000256" key="6">
    <source>
        <dbReference type="PIRSR" id="PIRSR000027-1"/>
    </source>
</evidence>
<dbReference type="Gene3D" id="1.20.120.10">
    <property type="entry name" value="Cytochrome c/b562"/>
    <property type="match status" value="1"/>
</dbReference>
<dbReference type="Pfam" id="PF01322">
    <property type="entry name" value="Cytochrom_C_2"/>
    <property type="match status" value="1"/>
</dbReference>
<dbReference type="GO" id="GO:0042597">
    <property type="term" value="C:periplasmic space"/>
    <property type="evidence" value="ECO:0007669"/>
    <property type="project" value="InterPro"/>
</dbReference>
<keyword evidence="8" id="KW-0732">Signal</keyword>
<dbReference type="Proteomes" id="UP000223606">
    <property type="component" value="Chromosome 1"/>
</dbReference>
<evidence type="ECO:0000256" key="3">
    <source>
        <dbReference type="ARBA" id="ARBA00022723"/>
    </source>
</evidence>
<dbReference type="RefSeq" id="WP_157775563.1">
    <property type="nucleotide sequence ID" value="NZ_LT960614.1"/>
</dbReference>
<sequence length="147" mass="15623">MKKIAATALIATLAFSHIAFAQSDAISARQKLMKGIGDEMKTLGGMAQGKIEYDATKAAAAAKVISENAREFPTLFPDDSMTGNKTEALPIIWEKKDDFTQKAEKLSADAATLADASAGGLDAFKPAFGAMAENCKSCHETYRAKTQ</sequence>
<dbReference type="GO" id="GO:0005506">
    <property type="term" value="F:iron ion binding"/>
    <property type="evidence" value="ECO:0007669"/>
    <property type="project" value="InterPro"/>
</dbReference>
<dbReference type="GO" id="GO:0020037">
    <property type="term" value="F:heme binding"/>
    <property type="evidence" value="ECO:0007669"/>
    <property type="project" value="InterPro"/>
</dbReference>
<evidence type="ECO:0000256" key="4">
    <source>
        <dbReference type="ARBA" id="ARBA00022982"/>
    </source>
</evidence>
<keyword evidence="1" id="KW-0813">Transport</keyword>
<dbReference type="EMBL" id="LT960614">
    <property type="protein sequence ID" value="SON56042.1"/>
    <property type="molecule type" value="Genomic_DNA"/>
</dbReference>
<keyword evidence="2 7" id="KW-0349">Heme</keyword>
<keyword evidence="3 6" id="KW-0479">Metal-binding</keyword>
<keyword evidence="4" id="KW-0249">Electron transport</keyword>
<evidence type="ECO:0000256" key="8">
    <source>
        <dbReference type="SAM" id="SignalP"/>
    </source>
</evidence>
<feature type="signal peptide" evidence="8">
    <location>
        <begin position="1"/>
        <end position="21"/>
    </location>
</feature>
<evidence type="ECO:0000313" key="9">
    <source>
        <dbReference type="EMBL" id="SON56042.1"/>
    </source>
</evidence>
<feature type="binding site" description="covalent" evidence="7">
    <location>
        <position position="138"/>
    </location>
    <ligand>
        <name>heme c</name>
        <dbReference type="ChEBI" id="CHEBI:61717"/>
    </ligand>
</feature>
<dbReference type="GO" id="GO:0009055">
    <property type="term" value="F:electron transfer activity"/>
    <property type="evidence" value="ECO:0007669"/>
    <property type="project" value="InterPro"/>
</dbReference>
<accession>A0A2C9D6U8</accession>
<reference evidence="10" key="1">
    <citation type="submission" date="2017-09" db="EMBL/GenBank/DDBJ databases">
        <title>Genome sequence of Nannocystis excedens DSM 71.</title>
        <authorList>
            <person name="Blom J."/>
        </authorList>
    </citation>
    <scope>NUCLEOTIDE SEQUENCE [LARGE SCALE GENOMIC DNA]</scope>
    <source>
        <strain evidence="10">type strain: E19</strain>
    </source>
</reference>